<dbReference type="eggNOG" id="ENOG5031P6R">
    <property type="taxonomic scope" value="Bacteria"/>
</dbReference>
<protein>
    <submittedName>
        <fullName evidence="1">Uncharacterized protein</fullName>
    </submittedName>
</protein>
<name>A0A090R203_9GAMM</name>
<dbReference type="Pfam" id="PF13289">
    <property type="entry name" value="SIR2_2"/>
    <property type="match status" value="1"/>
</dbReference>
<evidence type="ECO:0000313" key="2">
    <source>
        <dbReference type="Proteomes" id="UP000029227"/>
    </source>
</evidence>
<sequence length="335" mass="38331">MLGEFIMAHLMFGVRRYEENSLVTLFLGAGFSKWAFDLPLVNNLFDFDIGIISDAEERRLELIKKDWALWRESNPDCTPEKFVHWCIEKSSHKKSRVIWYVNRRLTEPFMTRIRGSYSAAMFDERVVRENERIVALKQFFEKLKLFGLNGIITCNYDTIVECALGTSGFNYGVVGEQLRGRGINPQFPWQNAHLRVTGNTPLVKLHGSLSWDKDTKYTSGKPGKAGNALIVPPAPEKEPSSELKEVWDLGGNILSQSQTIIIFGFAFNPYDQALLEFLKRFGSNIKNVLLIDPYPQVERAKSLWTNSKIEVLDPRKEFDIEPWIETCTVSQAVIA</sequence>
<evidence type="ECO:0000313" key="1">
    <source>
        <dbReference type="EMBL" id="GAL08508.1"/>
    </source>
</evidence>
<dbReference type="Proteomes" id="UP000029227">
    <property type="component" value="Unassembled WGS sequence"/>
</dbReference>
<comment type="caution">
    <text evidence="1">The sequence shown here is derived from an EMBL/GenBank/DDBJ whole genome shotgun (WGS) entry which is preliminary data.</text>
</comment>
<proteinExistence type="predicted"/>
<organism evidence="1 2">
    <name type="scientific">Photobacterium aphoticum</name>
    <dbReference type="NCBI Taxonomy" id="754436"/>
    <lineage>
        <taxon>Bacteria</taxon>
        <taxon>Pseudomonadati</taxon>
        <taxon>Pseudomonadota</taxon>
        <taxon>Gammaproteobacteria</taxon>
        <taxon>Vibrionales</taxon>
        <taxon>Vibrionaceae</taxon>
        <taxon>Photobacterium</taxon>
    </lineage>
</organism>
<gene>
    <name evidence="1" type="ORF">JCM19237_761</name>
</gene>
<dbReference type="EMBL" id="BBMN01000027">
    <property type="protein sequence ID" value="GAL08508.1"/>
    <property type="molecule type" value="Genomic_DNA"/>
</dbReference>
<dbReference type="STRING" id="754436.JCM19237_761"/>
<dbReference type="AlphaFoldDB" id="A0A090R203"/>
<reference evidence="1 2" key="1">
    <citation type="journal article" date="2014" name="Genome Announc.">
        <title>Draft Genome Sequences of Two Vibrionaceae Species, Vibrio ponticus C121 and Photobacterium aphoticum C119, Isolated as Coral Reef Microbiota.</title>
        <authorList>
            <person name="Al-saari N."/>
            <person name="Meirelles P.M."/>
            <person name="Mino S."/>
            <person name="Suda W."/>
            <person name="Oshima K."/>
            <person name="Hattori M."/>
            <person name="Ohkuma M."/>
            <person name="Thompson F.L."/>
            <person name="Gomez-Gil B."/>
            <person name="Sawabe T."/>
            <person name="Sawabe T."/>
        </authorList>
    </citation>
    <scope>NUCLEOTIDE SEQUENCE [LARGE SCALE GENOMIC DNA]</scope>
    <source>
        <strain evidence="1 2">JCM 19237</strain>
    </source>
</reference>
<accession>A0A090R203</accession>